<dbReference type="GO" id="GO:0046872">
    <property type="term" value="F:metal ion binding"/>
    <property type="evidence" value="ECO:0007669"/>
    <property type="project" value="UniProtKB-KW"/>
</dbReference>
<keyword evidence="4 7" id="KW-0560">Oxidoreductase</keyword>
<name>A0A059BSV3_EUCGR</name>
<dbReference type="FunFam" id="2.60.120.330:FF:000022">
    <property type="entry name" value="Probable 2-oxoglutarate-dependent dioxygenase AOP1.2"/>
    <property type="match status" value="1"/>
</dbReference>
<evidence type="ECO:0000256" key="2">
    <source>
        <dbReference type="ARBA" id="ARBA00022723"/>
    </source>
</evidence>
<accession>A0A059BSV3</accession>
<comment type="function">
    <text evidence="6">Probable 2-oxoglutarate-dependent dioxygenase that may be involved in glucosinolates biosynthesis. May play a role in the production of aliphatic glucosinolates.</text>
</comment>
<evidence type="ECO:0000256" key="1">
    <source>
        <dbReference type="ARBA" id="ARBA00008056"/>
    </source>
</evidence>
<dbReference type="InterPro" id="IPR027443">
    <property type="entry name" value="IPNS-like_sf"/>
</dbReference>
<dbReference type="AlphaFoldDB" id="A0A059BSV3"/>
<keyword evidence="2 7" id="KW-0479">Metal-binding</keyword>
<dbReference type="InterPro" id="IPR044861">
    <property type="entry name" value="IPNS-like_FE2OG_OXY"/>
</dbReference>
<feature type="domain" description="Fe2OG dioxygenase" evidence="8">
    <location>
        <begin position="162"/>
        <end position="264"/>
    </location>
</feature>
<dbReference type="PANTHER" id="PTHR47990">
    <property type="entry name" value="2-OXOGLUTARATE (2OG) AND FE(II)-DEPENDENT OXYGENASE SUPERFAMILY PROTEIN-RELATED"/>
    <property type="match status" value="1"/>
</dbReference>
<evidence type="ECO:0000256" key="3">
    <source>
        <dbReference type="ARBA" id="ARBA00022964"/>
    </source>
</evidence>
<dbReference type="GO" id="GO:0016706">
    <property type="term" value="F:2-oxoglutarate-dependent dioxygenase activity"/>
    <property type="evidence" value="ECO:0000318"/>
    <property type="project" value="GO_Central"/>
</dbReference>
<organism evidence="9">
    <name type="scientific">Eucalyptus grandis</name>
    <name type="common">Flooded gum</name>
    <dbReference type="NCBI Taxonomy" id="71139"/>
    <lineage>
        <taxon>Eukaryota</taxon>
        <taxon>Viridiplantae</taxon>
        <taxon>Streptophyta</taxon>
        <taxon>Embryophyta</taxon>
        <taxon>Tracheophyta</taxon>
        <taxon>Spermatophyta</taxon>
        <taxon>Magnoliopsida</taxon>
        <taxon>eudicotyledons</taxon>
        <taxon>Gunneridae</taxon>
        <taxon>Pentapetalae</taxon>
        <taxon>rosids</taxon>
        <taxon>malvids</taxon>
        <taxon>Myrtales</taxon>
        <taxon>Myrtaceae</taxon>
        <taxon>Myrtoideae</taxon>
        <taxon>Eucalypteae</taxon>
        <taxon>Eucalyptus</taxon>
    </lineage>
</organism>
<gene>
    <name evidence="9" type="ORF">EUGRSUZ_F02566</name>
</gene>
<dbReference type="OrthoDB" id="288590at2759"/>
<dbReference type="Pfam" id="PF14226">
    <property type="entry name" value="DIOX_N"/>
    <property type="match status" value="1"/>
</dbReference>
<keyword evidence="5 7" id="KW-0408">Iron</keyword>
<evidence type="ECO:0000259" key="8">
    <source>
        <dbReference type="PROSITE" id="PS51471"/>
    </source>
</evidence>
<evidence type="ECO:0000256" key="7">
    <source>
        <dbReference type="RuleBase" id="RU003682"/>
    </source>
</evidence>
<dbReference type="Gene3D" id="2.60.120.330">
    <property type="entry name" value="B-lactam Antibiotic, Isopenicillin N Synthase, Chain"/>
    <property type="match status" value="1"/>
</dbReference>
<dbReference type="InterPro" id="IPR050231">
    <property type="entry name" value="Iron_ascorbate_oxido_reductase"/>
</dbReference>
<dbReference type="InParanoid" id="A0A059BSV3"/>
<dbReference type="SUPFAM" id="SSF51197">
    <property type="entry name" value="Clavaminate synthase-like"/>
    <property type="match status" value="1"/>
</dbReference>
<proteinExistence type="inferred from homology"/>
<evidence type="ECO:0000256" key="6">
    <source>
        <dbReference type="ARBA" id="ARBA00057022"/>
    </source>
</evidence>
<dbReference type="InterPro" id="IPR005123">
    <property type="entry name" value="Oxoglu/Fe-dep_dioxygenase_dom"/>
</dbReference>
<reference evidence="9" key="1">
    <citation type="submission" date="2013-07" db="EMBL/GenBank/DDBJ databases">
        <title>The genome of Eucalyptus grandis.</title>
        <authorList>
            <person name="Schmutz J."/>
            <person name="Hayes R."/>
            <person name="Myburg A."/>
            <person name="Tuskan G."/>
            <person name="Grattapaglia D."/>
            <person name="Rokhsar D.S."/>
        </authorList>
    </citation>
    <scope>NUCLEOTIDE SEQUENCE</scope>
    <source>
        <tissue evidence="9">Leaf extractions</tissue>
    </source>
</reference>
<dbReference type="OMA" id="MDSHEEQ"/>
<dbReference type="eggNOG" id="KOG0143">
    <property type="taxonomic scope" value="Eukaryota"/>
</dbReference>
<dbReference type="InterPro" id="IPR026992">
    <property type="entry name" value="DIOX_N"/>
</dbReference>
<dbReference type="EMBL" id="KK198758">
    <property type="protein sequence ID" value="KCW69006.1"/>
    <property type="molecule type" value="Genomic_DNA"/>
</dbReference>
<dbReference type="KEGG" id="egr:104449486"/>
<comment type="similarity">
    <text evidence="1 7">Belongs to the iron/ascorbate-dependent oxidoreductase family.</text>
</comment>
<evidence type="ECO:0000256" key="5">
    <source>
        <dbReference type="ARBA" id="ARBA00023004"/>
    </source>
</evidence>
<sequence length="313" mass="35667">MGSQTMPIPTIDLTLENSKPQSSSWVTTCNDVRLALEEHGWFVAKYDKLSPHLREVILSDVVELFKLPYETKIQNTSDKPAFGYVGKIAAIPLHEGLGIDRATDLGECQKFTKLMWPSGNDRFCENAQLYAKTVAELEQTVVRMLFESYGVEKHCESHLGATTYLLRFLNYRRPENDEANLAFVTHTDKSFISILHQNHVRGLELRNKDGEWIGFEPSPSSFLVLAGDACMAWSNNRVRPGYHRVVMKGNEARYALGLFSFRGGLIETPEELIDDEHPMQYKPFDHVGLLRFYDTVDVRERAKHTMTKAYCGV</sequence>
<dbReference type="PROSITE" id="PS51471">
    <property type="entry name" value="FE2OG_OXY"/>
    <property type="match status" value="1"/>
</dbReference>
<evidence type="ECO:0000313" key="9">
    <source>
        <dbReference type="EMBL" id="KCW69006.1"/>
    </source>
</evidence>
<dbReference type="Gramene" id="KCW69006">
    <property type="protein sequence ID" value="KCW69006"/>
    <property type="gene ID" value="EUGRSUZ_F02566"/>
</dbReference>
<dbReference type="Pfam" id="PF03171">
    <property type="entry name" value="2OG-FeII_Oxy"/>
    <property type="match status" value="1"/>
</dbReference>
<protein>
    <recommendedName>
        <fullName evidence="8">Fe2OG dioxygenase domain-containing protein</fullName>
    </recommendedName>
</protein>
<keyword evidence="3" id="KW-0223">Dioxygenase</keyword>
<evidence type="ECO:0000256" key="4">
    <source>
        <dbReference type="ARBA" id="ARBA00023002"/>
    </source>
</evidence>